<dbReference type="AlphaFoldDB" id="A0AA36B514"/>
<organism evidence="1 2">
    <name type="scientific">Octopus vulgaris</name>
    <name type="common">Common octopus</name>
    <dbReference type="NCBI Taxonomy" id="6645"/>
    <lineage>
        <taxon>Eukaryota</taxon>
        <taxon>Metazoa</taxon>
        <taxon>Spiralia</taxon>
        <taxon>Lophotrochozoa</taxon>
        <taxon>Mollusca</taxon>
        <taxon>Cephalopoda</taxon>
        <taxon>Coleoidea</taxon>
        <taxon>Octopodiformes</taxon>
        <taxon>Octopoda</taxon>
        <taxon>Incirrata</taxon>
        <taxon>Octopodidae</taxon>
        <taxon>Octopus</taxon>
    </lineage>
</organism>
<sequence>MVGRVIGCGGGGGGSDGSGDCITGAAGVPNMLIASYQSIAKAMWIDRMALKKQRRQTIIHHYEICHLIDTQSS</sequence>
<dbReference type="Proteomes" id="UP001162480">
    <property type="component" value="Chromosome 8"/>
</dbReference>
<reference evidence="1" key="1">
    <citation type="submission" date="2023-08" db="EMBL/GenBank/DDBJ databases">
        <authorList>
            <person name="Alioto T."/>
            <person name="Alioto T."/>
            <person name="Gomez Garrido J."/>
        </authorList>
    </citation>
    <scope>NUCLEOTIDE SEQUENCE</scope>
</reference>
<name>A0AA36B514_OCTVU</name>
<protein>
    <submittedName>
        <fullName evidence="1">Uncharacterized protein</fullName>
    </submittedName>
</protein>
<keyword evidence="2" id="KW-1185">Reference proteome</keyword>
<gene>
    <name evidence="1" type="ORF">OCTVUL_1B019689</name>
</gene>
<evidence type="ECO:0000313" key="2">
    <source>
        <dbReference type="Proteomes" id="UP001162480"/>
    </source>
</evidence>
<evidence type="ECO:0000313" key="1">
    <source>
        <dbReference type="EMBL" id="CAI9726782.1"/>
    </source>
</evidence>
<accession>A0AA36B514</accession>
<proteinExistence type="predicted"/>
<dbReference type="EMBL" id="OX597821">
    <property type="protein sequence ID" value="CAI9726782.1"/>
    <property type="molecule type" value="Genomic_DNA"/>
</dbReference>